<feature type="transmembrane region" description="Helical" evidence="1">
    <location>
        <begin position="189"/>
        <end position="209"/>
    </location>
</feature>
<dbReference type="Proteomes" id="UP000464186">
    <property type="component" value="Chromosome"/>
</dbReference>
<dbReference type="KEGG" id="psey:GU243_00165"/>
<keyword evidence="1" id="KW-0812">Transmembrane</keyword>
<evidence type="ECO:0000313" key="2">
    <source>
        <dbReference type="EMBL" id="QHK18467.1"/>
    </source>
</evidence>
<keyword evidence="3" id="KW-1185">Reference proteome</keyword>
<evidence type="ECO:0000256" key="1">
    <source>
        <dbReference type="SAM" id="Phobius"/>
    </source>
</evidence>
<organism evidence="2 3">
    <name type="scientific">Pseudarthrobacter psychrotolerans</name>
    <dbReference type="NCBI Taxonomy" id="2697569"/>
    <lineage>
        <taxon>Bacteria</taxon>
        <taxon>Bacillati</taxon>
        <taxon>Actinomycetota</taxon>
        <taxon>Actinomycetes</taxon>
        <taxon>Micrococcales</taxon>
        <taxon>Micrococcaceae</taxon>
        <taxon>Pseudarthrobacter</taxon>
    </lineage>
</organism>
<keyword evidence="1" id="KW-1133">Transmembrane helix</keyword>
<sequence>MRFAALAPMGPAEDIQKFFDGGIQGFAASVFDVIKSAFSSTDMNSNWWVSVIGGTVNTHVGGQVTTVVYPGMLTLLVQVMAPVMVILVAAQVVVSLFRSSTVGLIRAGATAVFAIPATYILAGIMFTLIQVMDNISVYILAAGNNDGEDAVTTTVLALFGLSWDPAAKSVVLDENYQQWALAKDQNNPGAILVPVILIFVIWIIALLLAAFMVFRMLGLIVLASLLPIAAMSQPLEAAKGIFKGFGTTALALLIAKPLSALVLKMGFVISATSNTTFQFLAGILCLLMAAVMPVLTMKFMAFLTGGAGDGIIGGGAGIGSEAGRRFERHGGSALRSTRQMGSRIARMPARIGRGR</sequence>
<evidence type="ECO:0000313" key="3">
    <source>
        <dbReference type="Proteomes" id="UP000464186"/>
    </source>
</evidence>
<feature type="transmembrane region" description="Helical" evidence="1">
    <location>
        <begin position="109"/>
        <end position="129"/>
    </location>
</feature>
<protein>
    <recommendedName>
        <fullName evidence="4">TrbL/VirB6 plasmid conjugal transfer protein</fullName>
    </recommendedName>
</protein>
<name>A0A6P1NI32_9MICC</name>
<reference evidence="2 3" key="1">
    <citation type="submission" date="2020-01" db="EMBL/GenBank/DDBJ databases">
        <title>Pseudarthrobacter psychrotolerans sp. nov., isolated from antarctic soil.</title>
        <authorList>
            <person name="Shin Y."/>
            <person name="Park W."/>
        </authorList>
    </citation>
    <scope>NUCLEOTIDE SEQUENCE [LARGE SCALE GENOMIC DNA]</scope>
    <source>
        <strain evidence="2 3">YJ56</strain>
    </source>
</reference>
<dbReference type="AlphaFoldDB" id="A0A6P1NI32"/>
<feature type="transmembrane region" description="Helical" evidence="1">
    <location>
        <begin position="275"/>
        <end position="295"/>
    </location>
</feature>
<proteinExistence type="predicted"/>
<evidence type="ECO:0008006" key="4">
    <source>
        <dbReference type="Google" id="ProtNLM"/>
    </source>
</evidence>
<feature type="transmembrane region" description="Helical" evidence="1">
    <location>
        <begin position="216"/>
        <end position="235"/>
    </location>
</feature>
<feature type="transmembrane region" description="Helical" evidence="1">
    <location>
        <begin position="241"/>
        <end position="263"/>
    </location>
</feature>
<keyword evidence="1" id="KW-0472">Membrane</keyword>
<gene>
    <name evidence="2" type="ORF">GU243_00165</name>
</gene>
<accession>A0A6P1NI32</accession>
<feature type="transmembrane region" description="Helical" evidence="1">
    <location>
        <begin position="75"/>
        <end position="97"/>
    </location>
</feature>
<dbReference type="EMBL" id="CP047898">
    <property type="protein sequence ID" value="QHK18467.1"/>
    <property type="molecule type" value="Genomic_DNA"/>
</dbReference>